<dbReference type="InterPro" id="IPR036388">
    <property type="entry name" value="WH-like_DNA-bd_sf"/>
</dbReference>
<reference evidence="2 3" key="1">
    <citation type="submission" date="2015-09" db="EMBL/GenBank/DDBJ databases">
        <title>Identification and resolution of microdiversity through metagenomic sequencing of parallel consortia.</title>
        <authorList>
            <person name="Nelson W.C."/>
            <person name="Romine M.F."/>
            <person name="Lindemann S.R."/>
        </authorList>
    </citation>
    <scope>NUCLEOTIDE SEQUENCE [LARGE SCALE GENOMIC DNA]</scope>
    <source>
        <strain evidence="2">HL-55</strain>
    </source>
</reference>
<dbReference type="PATRIC" id="fig|1305731.5.peg.3346"/>
<evidence type="ECO:0000313" key="3">
    <source>
        <dbReference type="Proteomes" id="UP000050416"/>
    </source>
</evidence>
<dbReference type="SUPFAM" id="SSF46785">
    <property type="entry name" value="Winged helix' DNA-binding domain"/>
    <property type="match status" value="1"/>
</dbReference>
<dbReference type="GO" id="GO:0003700">
    <property type="term" value="F:DNA-binding transcription factor activity"/>
    <property type="evidence" value="ECO:0007669"/>
    <property type="project" value="TreeGrafter"/>
</dbReference>
<dbReference type="InterPro" id="IPR036390">
    <property type="entry name" value="WH_DNA-bd_sf"/>
</dbReference>
<dbReference type="Gene3D" id="1.10.10.10">
    <property type="entry name" value="Winged helix-like DNA-binding domain superfamily/Winged helix DNA-binding domain"/>
    <property type="match status" value="1"/>
</dbReference>
<dbReference type="Pfam" id="PF02082">
    <property type="entry name" value="Rrf2"/>
    <property type="match status" value="1"/>
</dbReference>
<organism evidence="2 3">
    <name type="scientific">Marinobacter excellens HL-55</name>
    <dbReference type="NCBI Taxonomy" id="1305731"/>
    <lineage>
        <taxon>Bacteria</taxon>
        <taxon>Pseudomonadati</taxon>
        <taxon>Pseudomonadota</taxon>
        <taxon>Gammaproteobacteria</taxon>
        <taxon>Pseudomonadales</taxon>
        <taxon>Marinobacteraceae</taxon>
        <taxon>Marinobacter</taxon>
    </lineage>
</organism>
<dbReference type="Proteomes" id="UP000050416">
    <property type="component" value="Unassembled WGS sequence"/>
</dbReference>
<keyword evidence="1" id="KW-0238">DNA-binding</keyword>
<dbReference type="OrthoDB" id="9795923at2"/>
<evidence type="ECO:0000256" key="1">
    <source>
        <dbReference type="ARBA" id="ARBA00023125"/>
    </source>
</evidence>
<dbReference type="STRING" id="1305731.GCA_000934705_00089"/>
<dbReference type="PANTHER" id="PTHR33221:SF4">
    <property type="entry name" value="HTH-TYPE TRANSCRIPTIONAL REPRESSOR NSRR"/>
    <property type="match status" value="1"/>
</dbReference>
<dbReference type="PROSITE" id="PS51197">
    <property type="entry name" value="HTH_RRF2_2"/>
    <property type="match status" value="1"/>
</dbReference>
<dbReference type="EMBL" id="LJZQ01000007">
    <property type="protein sequence ID" value="KPQ29213.1"/>
    <property type="molecule type" value="Genomic_DNA"/>
</dbReference>
<dbReference type="PANTHER" id="PTHR33221">
    <property type="entry name" value="WINGED HELIX-TURN-HELIX TRANSCRIPTIONAL REGULATOR, RRF2 FAMILY"/>
    <property type="match status" value="1"/>
</dbReference>
<dbReference type="GO" id="GO:0003677">
    <property type="term" value="F:DNA binding"/>
    <property type="evidence" value="ECO:0007669"/>
    <property type="project" value="UniProtKB-KW"/>
</dbReference>
<gene>
    <name evidence="2" type="primary">nsrR</name>
    <name evidence="2" type="ORF">HLUCCX14_06740</name>
</gene>
<protein>
    <submittedName>
        <fullName evidence="2">Rrf2 family transcriptional regulator, nitric oxide-sensitive transcriptional repressor</fullName>
    </submittedName>
</protein>
<dbReference type="GO" id="GO:0005829">
    <property type="term" value="C:cytosol"/>
    <property type="evidence" value="ECO:0007669"/>
    <property type="project" value="TreeGrafter"/>
</dbReference>
<dbReference type="AlphaFoldDB" id="A0A0P7ZAN5"/>
<name>A0A0P7ZAN5_9GAMM</name>
<proteinExistence type="predicted"/>
<evidence type="ECO:0000313" key="2">
    <source>
        <dbReference type="EMBL" id="KPQ29213.1"/>
    </source>
</evidence>
<sequence>MHITRYTDYSLRVLIYLAEQGDRLATIQEIADSYEISKNHLMKVVHQLNKKGYIETVRGKKGGMRLHMAPNEINIGVLVRETEQDLSIVECFSTKNACKITSVCGLKGMFNLALKAFLDTLDNYTLADVIQDHHRPQLVRLLQIA</sequence>
<accession>A0A0P7ZAN5</accession>
<dbReference type="NCBIfam" id="TIGR00738">
    <property type="entry name" value="rrf2_super"/>
    <property type="match status" value="1"/>
</dbReference>
<dbReference type="InterPro" id="IPR000944">
    <property type="entry name" value="Tscrpt_reg_Rrf2"/>
</dbReference>
<comment type="caution">
    <text evidence="2">The sequence shown here is derived from an EMBL/GenBank/DDBJ whole genome shotgun (WGS) entry which is preliminary data.</text>
</comment>